<dbReference type="PANTHER" id="PTHR42737">
    <property type="entry name" value="GLUTATHIONE REDUCTASE"/>
    <property type="match status" value="1"/>
</dbReference>
<dbReference type="InterPro" id="IPR036188">
    <property type="entry name" value="FAD/NAD-bd_sf"/>
</dbReference>
<dbReference type="GO" id="GO:0050660">
    <property type="term" value="F:flavin adenine dinucleotide binding"/>
    <property type="evidence" value="ECO:0007669"/>
    <property type="project" value="InterPro"/>
</dbReference>
<dbReference type="GO" id="GO:0006749">
    <property type="term" value="P:glutathione metabolic process"/>
    <property type="evidence" value="ECO:0007669"/>
    <property type="project" value="TreeGrafter"/>
</dbReference>
<evidence type="ECO:0000256" key="3">
    <source>
        <dbReference type="ARBA" id="ARBA00023002"/>
    </source>
</evidence>
<dbReference type="Pfam" id="PF00070">
    <property type="entry name" value="Pyr_redox"/>
    <property type="match status" value="1"/>
</dbReference>
<dbReference type="PANTHER" id="PTHR42737:SF2">
    <property type="entry name" value="GLUTATHIONE REDUCTASE"/>
    <property type="match status" value="1"/>
</dbReference>
<keyword evidence="4" id="KW-1015">Disulfide bond</keyword>
<dbReference type="GO" id="GO:0005829">
    <property type="term" value="C:cytosol"/>
    <property type="evidence" value="ECO:0007669"/>
    <property type="project" value="TreeGrafter"/>
</dbReference>
<evidence type="ECO:0000256" key="4">
    <source>
        <dbReference type="ARBA" id="ARBA00023157"/>
    </source>
</evidence>
<keyword evidence="3" id="KW-0560">Oxidoreductase</keyword>
<sequence length="84" mass="9421">LLILWQFFYRKTVVVGAGYIATELSGILGSLGSETHLLIRQDCVLRTFDRTMSEALTEAIDKGPVHLHKRTQVILFSGEKTKSD</sequence>
<dbReference type="GO" id="GO:0045454">
    <property type="term" value="P:cell redox homeostasis"/>
    <property type="evidence" value="ECO:0007669"/>
    <property type="project" value="InterPro"/>
</dbReference>
<evidence type="ECO:0000256" key="2">
    <source>
        <dbReference type="ARBA" id="ARBA00007532"/>
    </source>
</evidence>
<dbReference type="GO" id="GO:0004362">
    <property type="term" value="F:glutathione-disulfide reductase (NADPH) activity"/>
    <property type="evidence" value="ECO:0007669"/>
    <property type="project" value="TreeGrafter"/>
</dbReference>
<dbReference type="InterPro" id="IPR039648">
    <property type="entry name" value="DHPH_N"/>
</dbReference>
<evidence type="ECO:0000313" key="7">
    <source>
        <dbReference type="Proteomes" id="UP000887564"/>
    </source>
</evidence>
<dbReference type="WBParaSite" id="PEQ_0000345801-mRNA-1">
    <property type="protein sequence ID" value="PEQ_0000345801-mRNA-1"/>
    <property type="gene ID" value="PEQ_0000345801"/>
</dbReference>
<dbReference type="Proteomes" id="UP000887564">
    <property type="component" value="Unplaced"/>
</dbReference>
<protein>
    <submittedName>
        <fullName evidence="8">Pyridine nucleotide-disulphide oxidoreductase N-terminal domain-containing protein</fullName>
    </submittedName>
</protein>
<keyword evidence="7" id="KW-1185">Reference proteome</keyword>
<comment type="similarity">
    <text evidence="2">Belongs to the class-I pyridine nucleotide-disulfide oxidoreductase family.</text>
</comment>
<dbReference type="GO" id="GO:0034599">
    <property type="term" value="P:cellular response to oxidative stress"/>
    <property type="evidence" value="ECO:0007669"/>
    <property type="project" value="TreeGrafter"/>
</dbReference>
<dbReference type="GO" id="GO:0005739">
    <property type="term" value="C:mitochondrion"/>
    <property type="evidence" value="ECO:0007669"/>
    <property type="project" value="TreeGrafter"/>
</dbReference>
<evidence type="ECO:0000313" key="8">
    <source>
        <dbReference type="WBParaSite" id="PEQ_0000345801-mRNA-1"/>
    </source>
</evidence>
<dbReference type="InterPro" id="IPR046952">
    <property type="entry name" value="GSHR/TRXR-like"/>
</dbReference>
<evidence type="ECO:0000256" key="5">
    <source>
        <dbReference type="ARBA" id="ARBA00023284"/>
    </source>
</evidence>
<accession>A0A914RFB8</accession>
<organism evidence="7 8">
    <name type="scientific">Parascaris equorum</name>
    <name type="common">Equine roundworm</name>
    <dbReference type="NCBI Taxonomy" id="6256"/>
    <lineage>
        <taxon>Eukaryota</taxon>
        <taxon>Metazoa</taxon>
        <taxon>Ecdysozoa</taxon>
        <taxon>Nematoda</taxon>
        <taxon>Chromadorea</taxon>
        <taxon>Rhabditida</taxon>
        <taxon>Spirurina</taxon>
        <taxon>Ascaridomorpha</taxon>
        <taxon>Ascaridoidea</taxon>
        <taxon>Ascarididae</taxon>
        <taxon>Parascaris</taxon>
    </lineage>
</organism>
<comment type="cofactor">
    <cofactor evidence="1">
        <name>FAD</name>
        <dbReference type="ChEBI" id="CHEBI:57692"/>
    </cofactor>
</comment>
<proteinExistence type="inferred from homology"/>
<reference evidence="8" key="1">
    <citation type="submission" date="2022-11" db="UniProtKB">
        <authorList>
            <consortium name="WormBaseParasite"/>
        </authorList>
    </citation>
    <scope>IDENTIFICATION</scope>
</reference>
<dbReference type="Gene3D" id="3.50.50.60">
    <property type="entry name" value="FAD/NAD(P)-binding domain"/>
    <property type="match status" value="1"/>
</dbReference>
<keyword evidence="5" id="KW-0676">Redox-active center</keyword>
<evidence type="ECO:0000259" key="6">
    <source>
        <dbReference type="Pfam" id="PF00070"/>
    </source>
</evidence>
<dbReference type="AlphaFoldDB" id="A0A914RFB8"/>
<feature type="domain" description="Pyridine nucleotide-disulphide oxidoreductase N-terminal" evidence="6">
    <location>
        <begin position="11"/>
        <end position="80"/>
    </location>
</feature>
<dbReference type="SUPFAM" id="SSF51905">
    <property type="entry name" value="FAD/NAD(P)-binding domain"/>
    <property type="match status" value="1"/>
</dbReference>
<evidence type="ECO:0000256" key="1">
    <source>
        <dbReference type="ARBA" id="ARBA00001974"/>
    </source>
</evidence>
<name>A0A914RFB8_PAREQ</name>